<keyword evidence="1" id="KW-1133">Transmembrane helix</keyword>
<dbReference type="EMBL" id="SJPJ01000001">
    <property type="protein sequence ID" value="TWT82523.1"/>
    <property type="molecule type" value="Genomic_DNA"/>
</dbReference>
<sequence length="433" mass="48198">MSSITGLGFVPGWLSFKDDPTYCPKASTIFNRITMSLHPSTGIRISIGFACVFMAIGLAVSLGAVTPNKPYGVPDHRRTEYEEKIRLLRMESAAIETAKRNTSPRVSIDETEYDFGYIDPGTNGASHEFVVTNTGEGDLVLSPAGSSCKCTVAKIKDRIVPAGESRKVELIWNVGEDVADHYEQRAHIETNDPTREQIELTIRGKVRSQWAFHSDDLLNLKGYAGQTLETSCVIYSQVFDDFVVLETEPSTGKIQVNVKPIRAIDLVGLHARSGYTIKLTYSAPQTHLESFDETVRVHLFDTATETDHWIEIPFRGKFGKPVVFHGPELDASGLDLGTIELGSKKEWSFVVRFKTDAPPKDAHIKSLEPEGLIASLHPIKRVPNTFRVTIRLAEDAKPTIFRFNKQGYVEIADRQHPDLSDWMPLFGEIIPAP</sequence>
<keyword evidence="1" id="KW-0472">Membrane</keyword>
<dbReference type="Proteomes" id="UP000315010">
    <property type="component" value="Unassembled WGS sequence"/>
</dbReference>
<evidence type="ECO:0000313" key="2">
    <source>
        <dbReference type="EMBL" id="TWT82523.1"/>
    </source>
</evidence>
<dbReference type="Gene3D" id="2.60.40.10">
    <property type="entry name" value="Immunoglobulins"/>
    <property type="match status" value="1"/>
</dbReference>
<dbReference type="AlphaFoldDB" id="A0A5C5Z7N9"/>
<proteinExistence type="predicted"/>
<dbReference type="InterPro" id="IPR013783">
    <property type="entry name" value="Ig-like_fold"/>
</dbReference>
<accession>A0A5C5Z7N9</accession>
<dbReference type="InterPro" id="IPR011467">
    <property type="entry name" value="DUF1573"/>
</dbReference>
<name>A0A5C5Z7N9_9BACT</name>
<evidence type="ECO:0008006" key="4">
    <source>
        <dbReference type="Google" id="ProtNLM"/>
    </source>
</evidence>
<keyword evidence="1" id="KW-0812">Transmembrane</keyword>
<feature type="transmembrane region" description="Helical" evidence="1">
    <location>
        <begin position="45"/>
        <end position="65"/>
    </location>
</feature>
<dbReference type="PANTHER" id="PTHR37833:SF1">
    <property type="entry name" value="SIGNAL PEPTIDE PROTEIN"/>
    <property type="match status" value="1"/>
</dbReference>
<evidence type="ECO:0000313" key="3">
    <source>
        <dbReference type="Proteomes" id="UP000315010"/>
    </source>
</evidence>
<dbReference type="Pfam" id="PF07610">
    <property type="entry name" value="DUF1573"/>
    <property type="match status" value="1"/>
</dbReference>
<protein>
    <recommendedName>
        <fullName evidence="4">DUF1573 domain-containing protein</fullName>
    </recommendedName>
</protein>
<reference evidence="2 3" key="1">
    <citation type="submission" date="2019-02" db="EMBL/GenBank/DDBJ databases">
        <title>Deep-cultivation of Planctomycetes and their phenomic and genomic characterization uncovers novel biology.</title>
        <authorList>
            <person name="Wiegand S."/>
            <person name="Jogler M."/>
            <person name="Boedeker C."/>
            <person name="Pinto D."/>
            <person name="Vollmers J."/>
            <person name="Rivas-Marin E."/>
            <person name="Kohn T."/>
            <person name="Peeters S.H."/>
            <person name="Heuer A."/>
            <person name="Rast P."/>
            <person name="Oberbeckmann S."/>
            <person name="Bunk B."/>
            <person name="Jeske O."/>
            <person name="Meyerdierks A."/>
            <person name="Storesund J.E."/>
            <person name="Kallscheuer N."/>
            <person name="Luecker S."/>
            <person name="Lage O.M."/>
            <person name="Pohl T."/>
            <person name="Merkel B.J."/>
            <person name="Hornburger P."/>
            <person name="Mueller R.-W."/>
            <person name="Bruemmer F."/>
            <person name="Labrenz M."/>
            <person name="Spormann A.M."/>
            <person name="Op Den Camp H."/>
            <person name="Overmann J."/>
            <person name="Amann R."/>
            <person name="Jetten M.S.M."/>
            <person name="Mascher T."/>
            <person name="Medema M.H."/>
            <person name="Devos D.P."/>
            <person name="Kaster A.-K."/>
            <person name="Ovreas L."/>
            <person name="Rohde M."/>
            <person name="Galperin M.Y."/>
            <person name="Jogler C."/>
        </authorList>
    </citation>
    <scope>NUCLEOTIDE SEQUENCE [LARGE SCALE GENOMIC DNA]</scope>
    <source>
        <strain evidence="2 3">CA13</strain>
    </source>
</reference>
<gene>
    <name evidence="2" type="ORF">CA13_39860</name>
</gene>
<dbReference type="OrthoDB" id="270309at2"/>
<comment type="caution">
    <text evidence="2">The sequence shown here is derived from an EMBL/GenBank/DDBJ whole genome shotgun (WGS) entry which is preliminary data.</text>
</comment>
<dbReference type="PANTHER" id="PTHR37833">
    <property type="entry name" value="LIPOPROTEIN-RELATED"/>
    <property type="match status" value="1"/>
</dbReference>
<organism evidence="2 3">
    <name type="scientific">Novipirellula herctigrandis</name>
    <dbReference type="NCBI Taxonomy" id="2527986"/>
    <lineage>
        <taxon>Bacteria</taxon>
        <taxon>Pseudomonadati</taxon>
        <taxon>Planctomycetota</taxon>
        <taxon>Planctomycetia</taxon>
        <taxon>Pirellulales</taxon>
        <taxon>Pirellulaceae</taxon>
        <taxon>Novipirellula</taxon>
    </lineage>
</organism>
<keyword evidence="3" id="KW-1185">Reference proteome</keyword>
<evidence type="ECO:0000256" key="1">
    <source>
        <dbReference type="SAM" id="Phobius"/>
    </source>
</evidence>